<protein>
    <recommendedName>
        <fullName evidence="3">Recombinase A</fullName>
    </recommendedName>
</protein>
<name>A0A2Y8ZXU2_9MICO</name>
<evidence type="ECO:0000313" key="2">
    <source>
        <dbReference type="Proteomes" id="UP000250028"/>
    </source>
</evidence>
<reference evidence="2" key="1">
    <citation type="submission" date="2016-10" db="EMBL/GenBank/DDBJ databases">
        <authorList>
            <person name="Varghese N."/>
            <person name="Submissions S."/>
        </authorList>
    </citation>
    <scope>NUCLEOTIDE SEQUENCE [LARGE SCALE GENOMIC DNA]</scope>
    <source>
        <strain evidence="2">DSM 22951</strain>
    </source>
</reference>
<evidence type="ECO:0008006" key="3">
    <source>
        <dbReference type="Google" id="ProtNLM"/>
    </source>
</evidence>
<evidence type="ECO:0000313" key="1">
    <source>
        <dbReference type="EMBL" id="SSA35099.1"/>
    </source>
</evidence>
<dbReference type="EMBL" id="UESZ01000001">
    <property type="protein sequence ID" value="SSA35099.1"/>
    <property type="molecule type" value="Genomic_DNA"/>
</dbReference>
<organism evidence="1 2">
    <name type="scientific">Branchiibius hedensis</name>
    <dbReference type="NCBI Taxonomy" id="672460"/>
    <lineage>
        <taxon>Bacteria</taxon>
        <taxon>Bacillati</taxon>
        <taxon>Actinomycetota</taxon>
        <taxon>Actinomycetes</taxon>
        <taxon>Micrococcales</taxon>
        <taxon>Dermacoccaceae</taxon>
        <taxon>Branchiibius</taxon>
    </lineage>
</organism>
<proteinExistence type="predicted"/>
<gene>
    <name evidence="1" type="ORF">SAMN04489750_2434</name>
</gene>
<dbReference type="AlphaFoldDB" id="A0A2Y8ZXU2"/>
<sequence length="210" mass="22382">MLQPAPVTDRAPAVRPADVRPLDPIEHLSGASRPPRGNLPVHPILAPAFPGGLRRGGIYHLTGSLTVALGLIAGASDAGGWAGVVGIPDLGIEAAAGWGIDLDRLVLLPTGGKDWTQVVATLIEAVDLVITPAPPRLAPAELNRLTARLRDRRATIVVLGRWPAGSIAKVHAHTERWDGIGDGRGYLTRRHLRLDITERHRTRSVHVELA</sequence>
<keyword evidence="2" id="KW-1185">Reference proteome</keyword>
<dbReference type="OrthoDB" id="3873597at2"/>
<dbReference type="RefSeq" id="WP_109686143.1">
    <property type="nucleotide sequence ID" value="NZ_QGDN01000001.1"/>
</dbReference>
<dbReference type="Proteomes" id="UP000250028">
    <property type="component" value="Unassembled WGS sequence"/>
</dbReference>
<accession>A0A2Y8ZXU2</accession>